<evidence type="ECO:0000313" key="2">
    <source>
        <dbReference type="Proteomes" id="UP000611723"/>
    </source>
</evidence>
<sequence length="61" mass="7057">MKERNTPKIFDDRELPNNNISKEKLLSIDAKYASEVEKLKSKLSKEVELSLTKNGEHIDIK</sequence>
<keyword evidence="2" id="KW-1185">Reference proteome</keyword>
<dbReference type="RefSeq" id="WP_201429322.1">
    <property type="nucleotide sequence ID" value="NZ_JAEQBW010000001.1"/>
</dbReference>
<dbReference type="AlphaFoldDB" id="A0A935C554"/>
<evidence type="ECO:0000313" key="1">
    <source>
        <dbReference type="EMBL" id="MBK6263634.1"/>
    </source>
</evidence>
<dbReference type="EMBL" id="JAEQBW010000001">
    <property type="protein sequence ID" value="MBK6263634.1"/>
    <property type="molecule type" value="Genomic_DNA"/>
</dbReference>
<proteinExistence type="predicted"/>
<gene>
    <name evidence="1" type="ORF">JKA74_01200</name>
</gene>
<reference evidence="1" key="1">
    <citation type="submission" date="2021-01" db="EMBL/GenBank/DDBJ databases">
        <title>Marivirga aurantiaca sp. nov., isolated from intertidal surface sediments.</title>
        <authorList>
            <person name="Zhang M."/>
        </authorList>
    </citation>
    <scope>NUCLEOTIDE SEQUENCE</scope>
    <source>
        <strain evidence="1">S37H4</strain>
    </source>
</reference>
<protein>
    <submittedName>
        <fullName evidence="1">Uncharacterized protein</fullName>
    </submittedName>
</protein>
<name>A0A935C554_9BACT</name>
<accession>A0A935C554</accession>
<organism evidence="1 2">
    <name type="scientific">Marivirga aurantiaca</name>
    <dbReference type="NCBI Taxonomy" id="2802615"/>
    <lineage>
        <taxon>Bacteria</taxon>
        <taxon>Pseudomonadati</taxon>
        <taxon>Bacteroidota</taxon>
        <taxon>Cytophagia</taxon>
        <taxon>Cytophagales</taxon>
        <taxon>Marivirgaceae</taxon>
        <taxon>Marivirga</taxon>
    </lineage>
</organism>
<comment type="caution">
    <text evidence="1">The sequence shown here is derived from an EMBL/GenBank/DDBJ whole genome shotgun (WGS) entry which is preliminary data.</text>
</comment>
<dbReference type="Proteomes" id="UP000611723">
    <property type="component" value="Unassembled WGS sequence"/>
</dbReference>